<evidence type="ECO:0000313" key="4">
    <source>
        <dbReference type="Proteomes" id="UP000054567"/>
    </source>
</evidence>
<accession>A0A0J6FLW1</accession>
<feature type="compositionally biased region" description="Low complexity" evidence="1">
    <location>
        <begin position="279"/>
        <end position="289"/>
    </location>
</feature>
<reference evidence="4" key="2">
    <citation type="journal article" date="2009" name="Genome Res.">
        <title>Comparative genomic analyses of the human fungal pathogens Coccidioides and their relatives.</title>
        <authorList>
            <person name="Sharpton T.J."/>
            <person name="Stajich J.E."/>
            <person name="Rounsley S.D."/>
            <person name="Gardner M.J."/>
            <person name="Wortman J.R."/>
            <person name="Jordar V.S."/>
            <person name="Maiti R."/>
            <person name="Kodira C.D."/>
            <person name="Neafsey D.E."/>
            <person name="Zeng Q."/>
            <person name="Hung C.-Y."/>
            <person name="McMahan C."/>
            <person name="Muszewska A."/>
            <person name="Grynberg M."/>
            <person name="Mandel M.A."/>
            <person name="Kellner E.M."/>
            <person name="Barker B.M."/>
            <person name="Galgiani J.N."/>
            <person name="Orbach M.J."/>
            <person name="Kirkland T.N."/>
            <person name="Cole G.T."/>
            <person name="Henn M.R."/>
            <person name="Birren B.W."/>
            <person name="Taylor J.W."/>
        </authorList>
    </citation>
    <scope>NUCLEOTIDE SEQUENCE [LARGE SCALE GENOMIC DNA]</scope>
    <source>
        <strain evidence="4">RMSCC 3488</strain>
    </source>
</reference>
<keyword evidence="2" id="KW-0812">Transmembrane</keyword>
<feature type="region of interest" description="Disordered" evidence="1">
    <location>
        <begin position="336"/>
        <end position="366"/>
    </location>
</feature>
<dbReference type="Proteomes" id="UP000054567">
    <property type="component" value="Unassembled WGS sequence"/>
</dbReference>
<organism evidence="3 4">
    <name type="scientific">Coccidioides posadasii RMSCC 3488</name>
    <dbReference type="NCBI Taxonomy" id="454284"/>
    <lineage>
        <taxon>Eukaryota</taxon>
        <taxon>Fungi</taxon>
        <taxon>Dikarya</taxon>
        <taxon>Ascomycota</taxon>
        <taxon>Pezizomycotina</taxon>
        <taxon>Eurotiomycetes</taxon>
        <taxon>Eurotiomycetidae</taxon>
        <taxon>Onygenales</taxon>
        <taxon>Onygenaceae</taxon>
        <taxon>Coccidioides</taxon>
    </lineage>
</organism>
<dbReference type="VEuPathDB" id="FungiDB:CPAG_06722"/>
<feature type="region of interest" description="Disordered" evidence="1">
    <location>
        <begin position="115"/>
        <end position="310"/>
    </location>
</feature>
<feature type="compositionally biased region" description="Basic residues" evidence="1">
    <location>
        <begin position="343"/>
        <end position="354"/>
    </location>
</feature>
<gene>
    <name evidence="3" type="ORF">CPAG_06722</name>
</gene>
<evidence type="ECO:0000256" key="2">
    <source>
        <dbReference type="SAM" id="Phobius"/>
    </source>
</evidence>
<feature type="compositionally biased region" description="Basic and acidic residues" evidence="1">
    <location>
        <begin position="43"/>
        <end position="53"/>
    </location>
</feature>
<feature type="region of interest" description="Disordered" evidence="1">
    <location>
        <begin position="19"/>
        <end position="53"/>
    </location>
</feature>
<feature type="compositionally biased region" description="Basic and acidic residues" evidence="1">
    <location>
        <begin position="192"/>
        <end position="203"/>
    </location>
</feature>
<feature type="compositionally biased region" description="Basic residues" evidence="1">
    <location>
        <begin position="299"/>
        <end position="310"/>
    </location>
</feature>
<dbReference type="EMBL" id="DS268112">
    <property type="protein sequence ID" value="KMM70410.1"/>
    <property type="molecule type" value="Genomic_DNA"/>
</dbReference>
<keyword evidence="2" id="KW-0472">Membrane</keyword>
<reference evidence="4" key="3">
    <citation type="journal article" date="2010" name="Genome Res.">
        <title>Population genomic sequencing of Coccidioides fungi reveals recent hybridization and transposon control.</title>
        <authorList>
            <person name="Neafsey D.E."/>
            <person name="Barker B.M."/>
            <person name="Sharpton T.J."/>
            <person name="Stajich J.E."/>
            <person name="Park D.J."/>
            <person name="Whiston E."/>
            <person name="Hung C.-Y."/>
            <person name="McMahan C."/>
            <person name="White J."/>
            <person name="Sykes S."/>
            <person name="Heiman D."/>
            <person name="Young S."/>
            <person name="Zeng Q."/>
            <person name="Abouelleil A."/>
            <person name="Aftuck L."/>
            <person name="Bessette D."/>
            <person name="Brown A."/>
            <person name="FitzGerald M."/>
            <person name="Lui A."/>
            <person name="Macdonald J.P."/>
            <person name="Priest M."/>
            <person name="Orbach M.J."/>
            <person name="Galgiani J.N."/>
            <person name="Kirkland T.N."/>
            <person name="Cole G.T."/>
            <person name="Birren B.W."/>
            <person name="Henn M.R."/>
            <person name="Taylor J.W."/>
            <person name="Rounsley S.D."/>
        </authorList>
    </citation>
    <scope>NUCLEOTIDE SEQUENCE [LARGE SCALE GENOMIC DNA]</scope>
    <source>
        <strain evidence="4">RMSCC 3488</strain>
    </source>
</reference>
<reference evidence="3 4" key="1">
    <citation type="submission" date="2007-06" db="EMBL/GenBank/DDBJ databases">
        <title>The Genome Sequence of Coccidioides posadasii RMSCC_3488.</title>
        <authorList>
            <consortium name="Coccidioides Genome Resources Consortium"/>
            <consortium name="The Broad Institute Genome Sequencing Platform"/>
            <person name="Henn M.R."/>
            <person name="Sykes S."/>
            <person name="Young S."/>
            <person name="Jaffe D."/>
            <person name="Berlin A."/>
            <person name="Alvarez P."/>
            <person name="Butler J."/>
            <person name="Gnerre S."/>
            <person name="Grabherr M."/>
            <person name="Mauceli E."/>
            <person name="Brockman W."/>
            <person name="Kodira C."/>
            <person name="Alvarado L."/>
            <person name="Zeng Q."/>
            <person name="Crawford M."/>
            <person name="Antoine C."/>
            <person name="Devon K."/>
            <person name="Galgiani J."/>
            <person name="Orsborn K."/>
            <person name="Lewis M.L."/>
            <person name="Nusbaum C."/>
            <person name="Galagan J."/>
            <person name="Birren B."/>
        </authorList>
    </citation>
    <scope>NUCLEOTIDE SEQUENCE [LARGE SCALE GENOMIC DNA]</scope>
    <source>
        <strain evidence="3 4">RMSCC 3488</strain>
    </source>
</reference>
<proteinExistence type="predicted"/>
<evidence type="ECO:0000313" key="3">
    <source>
        <dbReference type="EMBL" id="KMM70410.1"/>
    </source>
</evidence>
<feature type="transmembrane region" description="Helical" evidence="2">
    <location>
        <begin position="512"/>
        <end position="530"/>
    </location>
</feature>
<sequence length="536" mass="59450">MALEIYAVTEDMEPKLEELENNCRSNKGSQVDGEGHEEEPRDSEDRAITKLPEDNDKNVCIETLYSGSLEAPSPLRSSTCSSCSCGLKDKIPPREEYANGYLEPRGRTRFRDQYYCKDNSESPPRSFGRGFFHNAGHSQPDFFRDTSPPLREGKYLYSSSSPKGRSLPDGFPSRSLGNHGFGQRPVSHRAAQKIDRLPLKKETPSLSRKPFRFNGPPFVQMSHSSQSLNPTPLGPSNPALSRRDREIIKKSTRGRLKYSKHNTSHIPVLQDPRGAYVGSDHSLSSSDASEGVMPQRDRKNLRHRKQKRAHTRILNSWSDSETDCSFSSDLSKVERRVPLRNRGIPKKLPRKRSGPQKQKNSRSLGLLDTAAHTKNNYLSPSGGAQPEIEVRVGFSGPQGNLQPHMAENYVPSNISGNLRRIIYEFGPYYAQPNMRQVDESDADVNMQSHIEPAQHNSTQGDKSQCGKEAASGLCCACSQLLEGKSCVMFVEPRNAKDKTFGDVCGNIGVGNFIGIAGFASVAIGIAARMVSRLIVK</sequence>
<dbReference type="OrthoDB" id="10408646at2759"/>
<evidence type="ECO:0000256" key="1">
    <source>
        <dbReference type="SAM" id="MobiDB-lite"/>
    </source>
</evidence>
<name>A0A0J6FLW1_COCPO</name>
<dbReference type="AlphaFoldDB" id="A0A0J6FLW1"/>
<protein>
    <submittedName>
        <fullName evidence="3">Uncharacterized protein</fullName>
    </submittedName>
</protein>
<feature type="compositionally biased region" description="Polar residues" evidence="1">
    <location>
        <begin position="221"/>
        <end position="230"/>
    </location>
</feature>
<feature type="compositionally biased region" description="Basic residues" evidence="1">
    <location>
        <begin position="250"/>
        <end position="263"/>
    </location>
</feature>
<keyword evidence="2" id="KW-1133">Transmembrane helix</keyword>